<keyword evidence="2" id="KW-0472">Membrane</keyword>
<protein>
    <submittedName>
        <fullName evidence="3">Uncharacterized protein</fullName>
    </submittedName>
</protein>
<evidence type="ECO:0000256" key="1">
    <source>
        <dbReference type="SAM" id="MobiDB-lite"/>
    </source>
</evidence>
<accession>A0A3M0FXS8</accession>
<organism evidence="3 4">
    <name type="scientific">Tessaracoccus antarcticus</name>
    <dbReference type="NCBI Taxonomy" id="2479848"/>
    <lineage>
        <taxon>Bacteria</taxon>
        <taxon>Bacillati</taxon>
        <taxon>Actinomycetota</taxon>
        <taxon>Actinomycetes</taxon>
        <taxon>Propionibacteriales</taxon>
        <taxon>Propionibacteriaceae</taxon>
        <taxon>Tessaracoccus</taxon>
    </lineage>
</organism>
<keyword evidence="2" id="KW-1133">Transmembrane helix</keyword>
<dbReference type="Proteomes" id="UP000275256">
    <property type="component" value="Unassembled WGS sequence"/>
</dbReference>
<evidence type="ECO:0000313" key="3">
    <source>
        <dbReference type="EMBL" id="RMB57501.1"/>
    </source>
</evidence>
<evidence type="ECO:0000313" key="4">
    <source>
        <dbReference type="Proteomes" id="UP000275256"/>
    </source>
</evidence>
<feature type="transmembrane region" description="Helical" evidence="2">
    <location>
        <begin position="20"/>
        <end position="44"/>
    </location>
</feature>
<evidence type="ECO:0000256" key="2">
    <source>
        <dbReference type="SAM" id="Phobius"/>
    </source>
</evidence>
<keyword evidence="4" id="KW-1185">Reference proteome</keyword>
<name>A0A3M0FXS8_9ACTN</name>
<dbReference type="EMBL" id="REFW01000006">
    <property type="protein sequence ID" value="RMB57501.1"/>
    <property type="molecule type" value="Genomic_DNA"/>
</dbReference>
<reference evidence="3 4" key="1">
    <citation type="submission" date="2018-10" db="EMBL/GenBank/DDBJ databases">
        <title>Tessaracoccus antarcticuss sp. nov., isolated from sediment.</title>
        <authorList>
            <person name="Zhou L.Y."/>
            <person name="Du Z.J."/>
        </authorList>
    </citation>
    <scope>NUCLEOTIDE SEQUENCE [LARGE SCALE GENOMIC DNA]</scope>
    <source>
        <strain evidence="3 4">JDX10</strain>
    </source>
</reference>
<dbReference type="RefSeq" id="WP_147454147.1">
    <property type="nucleotide sequence ID" value="NZ_REFW01000006.1"/>
</dbReference>
<keyword evidence="2" id="KW-0812">Transmembrane</keyword>
<sequence length="92" mass="9948">MNWLLPLETLPGWPEAPAVSSTHMILLMGIAPLAVAAIVAILAFTPALGRRFRGELATDDPHSQSYPALEDETHAQRAVEPTPRHGQTEIDA</sequence>
<dbReference type="OrthoDB" id="3733683at2"/>
<feature type="compositionally biased region" description="Basic and acidic residues" evidence="1">
    <location>
        <begin position="71"/>
        <end position="92"/>
    </location>
</feature>
<feature type="region of interest" description="Disordered" evidence="1">
    <location>
        <begin position="55"/>
        <end position="92"/>
    </location>
</feature>
<dbReference type="AlphaFoldDB" id="A0A3M0FXS8"/>
<proteinExistence type="predicted"/>
<gene>
    <name evidence="3" type="ORF">EAX62_15815</name>
</gene>
<comment type="caution">
    <text evidence="3">The sequence shown here is derived from an EMBL/GenBank/DDBJ whole genome shotgun (WGS) entry which is preliminary data.</text>
</comment>